<feature type="transmembrane region" description="Helical" evidence="1">
    <location>
        <begin position="156"/>
        <end position="174"/>
    </location>
</feature>
<dbReference type="EMBL" id="JASKHM010000001">
    <property type="protein sequence ID" value="MEQ4481064.1"/>
    <property type="molecule type" value="Genomic_DNA"/>
</dbReference>
<dbReference type="InterPro" id="IPR010390">
    <property type="entry name" value="ABC-2_transporter-like"/>
</dbReference>
<feature type="transmembrane region" description="Helical" evidence="1">
    <location>
        <begin position="180"/>
        <end position="199"/>
    </location>
</feature>
<evidence type="ECO:0000256" key="1">
    <source>
        <dbReference type="SAM" id="Phobius"/>
    </source>
</evidence>
<dbReference type="Pfam" id="PF06182">
    <property type="entry name" value="ABC2_membrane_6"/>
    <property type="match status" value="1"/>
</dbReference>
<keyword evidence="1" id="KW-0812">Transmembrane</keyword>
<feature type="transmembrane region" description="Helical" evidence="1">
    <location>
        <begin position="126"/>
        <end position="149"/>
    </location>
</feature>
<name>A0ABV1KLS9_9BACL</name>
<evidence type="ECO:0000313" key="2">
    <source>
        <dbReference type="EMBL" id="MEQ4481064.1"/>
    </source>
</evidence>
<feature type="transmembrane region" description="Helical" evidence="1">
    <location>
        <begin position="63"/>
        <end position="81"/>
    </location>
</feature>
<dbReference type="PANTHER" id="PTHR36832">
    <property type="entry name" value="SLR1174 PROTEIN-RELATED"/>
    <property type="match status" value="1"/>
</dbReference>
<gene>
    <name evidence="2" type="ORF">QJS35_01505</name>
</gene>
<reference evidence="2 3" key="1">
    <citation type="journal article" date="2023" name="Genome Announc.">
        <title>Pan-Genome Analyses of the Genus Cohnella and Proposal of the Novel Species Cohnella silvisoli sp. nov., Isolated from Forest Soil.</title>
        <authorList>
            <person name="Wang C."/>
            <person name="Mao L."/>
            <person name="Bao G."/>
            <person name="Zhu H."/>
        </authorList>
    </citation>
    <scope>NUCLEOTIDE SEQUENCE [LARGE SCALE GENOMIC DNA]</scope>
    <source>
        <strain evidence="2 3">NL03-T5-1</strain>
    </source>
</reference>
<evidence type="ECO:0000313" key="3">
    <source>
        <dbReference type="Proteomes" id="UP001493487"/>
    </source>
</evidence>
<feature type="transmembrane region" description="Helical" evidence="1">
    <location>
        <begin position="232"/>
        <end position="249"/>
    </location>
</feature>
<dbReference type="Proteomes" id="UP001493487">
    <property type="component" value="Unassembled WGS sequence"/>
</dbReference>
<sequence>MRIYAELAKTAFQSHITFRVNTLIQLFGRLIAVLIQVSIWSALISADRGMTTLEGVVTLQEMITYTLLSTAITLIVTNNMIGQVEQKIHKGEIATDLIKPISFSGLLISESVGISFQRIIFELVPVVLISSLLFGIQSASVVHLLLFLVMVINGTAIYFLISYLFALTAFWYIVSWHFGALFYMIMMVFSGSLVPVWFFPNALSTVAEWLPFRLIFYSPISVYLGKVNGMEIIWMIVQQLIWIAILLLVQKWIWSRATTKLVVQGG</sequence>
<protein>
    <submittedName>
        <fullName evidence="2">ABC-2 family transporter protein</fullName>
    </submittedName>
</protein>
<keyword evidence="1" id="KW-1133">Transmembrane helix</keyword>
<dbReference type="RefSeq" id="WP_232182526.1">
    <property type="nucleotide sequence ID" value="NZ_JAIOAP010000001.1"/>
</dbReference>
<keyword evidence="1" id="KW-0472">Membrane</keyword>
<organism evidence="2 3">
    <name type="scientific">Cohnella silvisoli</name>
    <dbReference type="NCBI Taxonomy" id="2873699"/>
    <lineage>
        <taxon>Bacteria</taxon>
        <taxon>Bacillati</taxon>
        <taxon>Bacillota</taxon>
        <taxon>Bacilli</taxon>
        <taxon>Bacillales</taxon>
        <taxon>Paenibacillaceae</taxon>
        <taxon>Cohnella</taxon>
    </lineage>
</organism>
<dbReference type="PANTHER" id="PTHR36832:SF2">
    <property type="entry name" value="INTEGRAL MEMBRANE PROTEIN"/>
    <property type="match status" value="1"/>
</dbReference>
<proteinExistence type="predicted"/>
<keyword evidence="3" id="KW-1185">Reference proteome</keyword>
<comment type="caution">
    <text evidence="2">The sequence shown here is derived from an EMBL/GenBank/DDBJ whole genome shotgun (WGS) entry which is preliminary data.</text>
</comment>
<feature type="transmembrane region" description="Helical" evidence="1">
    <location>
        <begin position="20"/>
        <end position="43"/>
    </location>
</feature>
<accession>A0ABV1KLS9</accession>